<gene>
    <name evidence="1" type="ORF">GCM10010912_22960</name>
</gene>
<sequence>MGVQGDSIEQEVLQIQIAASSQVIENYCKRSFKLQSYSERHSGNSRSSFINLRNYPVESIEEVVIPGKPVGEYELLEEGRIFCPSGWPAGEHNIKVTYTAGYVLPCDATTEKPRTLPEVLELACIFHAQWMLRTPGVTAERVGDISVNYSADGEGLPPTVVSLISPYVGRWV</sequence>
<organism evidence="1 2">
    <name type="scientific">Paenibacillus albidus</name>
    <dbReference type="NCBI Taxonomy" id="2041023"/>
    <lineage>
        <taxon>Bacteria</taxon>
        <taxon>Bacillati</taxon>
        <taxon>Bacillota</taxon>
        <taxon>Bacilli</taxon>
        <taxon>Bacillales</taxon>
        <taxon>Paenibacillaceae</taxon>
        <taxon>Paenibacillus</taxon>
    </lineage>
</organism>
<name>A0A917C8A1_9BACL</name>
<evidence type="ECO:0000313" key="1">
    <source>
        <dbReference type="EMBL" id="GGF77281.1"/>
    </source>
</evidence>
<dbReference type="Proteomes" id="UP000637643">
    <property type="component" value="Unassembled WGS sequence"/>
</dbReference>
<comment type="caution">
    <text evidence="1">The sequence shown here is derived from an EMBL/GenBank/DDBJ whole genome shotgun (WGS) entry which is preliminary data.</text>
</comment>
<evidence type="ECO:0008006" key="3">
    <source>
        <dbReference type="Google" id="ProtNLM"/>
    </source>
</evidence>
<accession>A0A917C8A1</accession>
<proteinExistence type="predicted"/>
<evidence type="ECO:0000313" key="2">
    <source>
        <dbReference type="Proteomes" id="UP000637643"/>
    </source>
</evidence>
<dbReference type="SUPFAM" id="SSF116915">
    <property type="entry name" value="Hypothetical protein YqbG"/>
    <property type="match status" value="1"/>
</dbReference>
<dbReference type="AlphaFoldDB" id="A0A917C8A1"/>
<dbReference type="InterPro" id="IPR036558">
    <property type="entry name" value="YqbG-like_sf"/>
</dbReference>
<protein>
    <recommendedName>
        <fullName evidence="3">Phage gp6-like head-tail connector protein</fullName>
    </recommendedName>
</protein>
<reference evidence="1" key="2">
    <citation type="submission" date="2020-09" db="EMBL/GenBank/DDBJ databases">
        <authorList>
            <person name="Sun Q."/>
            <person name="Zhou Y."/>
        </authorList>
    </citation>
    <scope>NUCLEOTIDE SEQUENCE</scope>
    <source>
        <strain evidence="1">CGMCC 1.16134</strain>
    </source>
</reference>
<dbReference type="EMBL" id="BMKR01000008">
    <property type="protein sequence ID" value="GGF77281.1"/>
    <property type="molecule type" value="Genomic_DNA"/>
</dbReference>
<reference evidence="1" key="1">
    <citation type="journal article" date="2014" name="Int. J. Syst. Evol. Microbiol.">
        <title>Complete genome sequence of Corynebacterium casei LMG S-19264T (=DSM 44701T), isolated from a smear-ripened cheese.</title>
        <authorList>
            <consortium name="US DOE Joint Genome Institute (JGI-PGF)"/>
            <person name="Walter F."/>
            <person name="Albersmeier A."/>
            <person name="Kalinowski J."/>
            <person name="Ruckert C."/>
        </authorList>
    </citation>
    <scope>NUCLEOTIDE SEQUENCE</scope>
    <source>
        <strain evidence="1">CGMCC 1.16134</strain>
    </source>
</reference>
<keyword evidence="2" id="KW-1185">Reference proteome</keyword>